<protein>
    <submittedName>
        <fullName evidence="2">Uncharacterized protein</fullName>
    </submittedName>
</protein>
<feature type="region of interest" description="Disordered" evidence="1">
    <location>
        <begin position="66"/>
        <end position="139"/>
    </location>
</feature>
<dbReference type="EMBL" id="CP090896">
    <property type="protein sequence ID" value="ULT82079.1"/>
    <property type="molecule type" value="Genomic_DNA"/>
</dbReference>
<reference evidence="2 3" key="1">
    <citation type="submission" date="2022-05" db="EMBL/GenBank/DDBJ databases">
        <title>Chromosome-level reference genomes for two strains of Caenorhabditis briggsae: an improved platform for comparative genomics.</title>
        <authorList>
            <person name="Stevens L."/>
            <person name="Andersen E.C."/>
        </authorList>
    </citation>
    <scope>NUCLEOTIDE SEQUENCE [LARGE SCALE GENOMIC DNA]</scope>
    <source>
        <strain evidence="2">QX1410_ONT</strain>
        <tissue evidence="2">Whole-organism</tissue>
    </source>
</reference>
<evidence type="ECO:0000313" key="2">
    <source>
        <dbReference type="EMBL" id="ULT82079.1"/>
    </source>
</evidence>
<organism evidence="2 3">
    <name type="scientific">Caenorhabditis briggsae</name>
    <dbReference type="NCBI Taxonomy" id="6238"/>
    <lineage>
        <taxon>Eukaryota</taxon>
        <taxon>Metazoa</taxon>
        <taxon>Ecdysozoa</taxon>
        <taxon>Nematoda</taxon>
        <taxon>Chromadorea</taxon>
        <taxon>Rhabditida</taxon>
        <taxon>Rhabditina</taxon>
        <taxon>Rhabditomorpha</taxon>
        <taxon>Rhabditoidea</taxon>
        <taxon>Rhabditidae</taxon>
        <taxon>Peloderinae</taxon>
        <taxon>Caenorhabditis</taxon>
    </lineage>
</organism>
<feature type="compositionally biased region" description="Basic residues" evidence="1">
    <location>
        <begin position="105"/>
        <end position="114"/>
    </location>
</feature>
<sequence length="139" mass="16090">MVKAESIPDQTIELLNITDSMYTSVLVPEERSQEYMVFPADNQVSRTKKQKAKAWQNTYKAQRRCFSTSYNQESRGRTPKRQANMDPVPSTSRLEEDEDHVPAPPKKRGRKRKQPMHELKHLDVAEPSSPGLFTNRWSS</sequence>
<name>A0AAE8ZSA0_CAEBR</name>
<proteinExistence type="predicted"/>
<dbReference type="Proteomes" id="UP000827892">
    <property type="component" value="Chromosome X"/>
</dbReference>
<evidence type="ECO:0000256" key="1">
    <source>
        <dbReference type="SAM" id="MobiDB-lite"/>
    </source>
</evidence>
<dbReference type="AlphaFoldDB" id="A0AAE8ZSA0"/>
<gene>
    <name evidence="2" type="ORF">L3Y34_011801</name>
</gene>
<feature type="compositionally biased region" description="Basic and acidic residues" evidence="1">
    <location>
        <begin position="115"/>
        <end position="124"/>
    </location>
</feature>
<evidence type="ECO:0000313" key="3">
    <source>
        <dbReference type="Proteomes" id="UP000827892"/>
    </source>
</evidence>
<accession>A0AAE8ZSA0</accession>